<evidence type="ECO:0000313" key="2">
    <source>
        <dbReference type="Proteomes" id="UP000479000"/>
    </source>
</evidence>
<reference evidence="1 2" key="1">
    <citation type="submission" date="2020-02" db="EMBL/GenBank/DDBJ databases">
        <authorList>
            <person name="Ferguson B K."/>
        </authorList>
    </citation>
    <scope>NUCLEOTIDE SEQUENCE [LARGE SCALE GENOMIC DNA]</scope>
</reference>
<evidence type="ECO:0000313" key="1">
    <source>
        <dbReference type="EMBL" id="CAB0012549.1"/>
    </source>
</evidence>
<protein>
    <submittedName>
        <fullName evidence="1">Uncharacterized protein</fullName>
    </submittedName>
</protein>
<sequence length="73" mass="8604">MAFLLMRSQRFATNLRSDFHFLDHRPFEVSHVSRKYENLKNAGRIGGAAEESENRPAACEWERVIHRFATQRL</sequence>
<organism evidence="1 2">
    <name type="scientific">Nesidiocoris tenuis</name>
    <dbReference type="NCBI Taxonomy" id="355587"/>
    <lineage>
        <taxon>Eukaryota</taxon>
        <taxon>Metazoa</taxon>
        <taxon>Ecdysozoa</taxon>
        <taxon>Arthropoda</taxon>
        <taxon>Hexapoda</taxon>
        <taxon>Insecta</taxon>
        <taxon>Pterygota</taxon>
        <taxon>Neoptera</taxon>
        <taxon>Paraneoptera</taxon>
        <taxon>Hemiptera</taxon>
        <taxon>Heteroptera</taxon>
        <taxon>Panheteroptera</taxon>
        <taxon>Cimicomorpha</taxon>
        <taxon>Miridae</taxon>
        <taxon>Dicyphina</taxon>
        <taxon>Nesidiocoris</taxon>
    </lineage>
</organism>
<gene>
    <name evidence="1" type="ORF">NTEN_LOCUS17272</name>
</gene>
<dbReference type="Proteomes" id="UP000479000">
    <property type="component" value="Unassembled WGS sequence"/>
</dbReference>
<name>A0A6H5HA21_9HEMI</name>
<dbReference type="AlphaFoldDB" id="A0A6H5HA21"/>
<dbReference type="EMBL" id="CADCXU010025530">
    <property type="protein sequence ID" value="CAB0012549.1"/>
    <property type="molecule type" value="Genomic_DNA"/>
</dbReference>
<feature type="non-terminal residue" evidence="1">
    <location>
        <position position="73"/>
    </location>
</feature>
<accession>A0A6H5HA21</accession>
<keyword evidence="2" id="KW-1185">Reference proteome</keyword>
<proteinExistence type="predicted"/>